<dbReference type="SUPFAM" id="SSF81343">
    <property type="entry name" value="Fumarate reductase respiratory complex transmembrane subunits"/>
    <property type="match status" value="1"/>
</dbReference>
<keyword evidence="11" id="KW-0408">Iron</keyword>
<keyword evidence="15" id="KW-1185">Reference proteome</keyword>
<dbReference type="HOGENOM" id="CLU_096618_0_0_1"/>
<accession>G8YKK3</accession>
<evidence type="ECO:0000256" key="1">
    <source>
        <dbReference type="ARBA" id="ARBA00004448"/>
    </source>
</evidence>
<dbReference type="OrthoDB" id="18577at2759"/>
<keyword evidence="8 12" id="KW-0496">Mitochondrion</keyword>
<evidence type="ECO:0000256" key="7">
    <source>
        <dbReference type="ARBA" id="ARBA00022989"/>
    </source>
</evidence>
<comment type="caution">
    <text evidence="12">Lacks conserved residue(s) required for the propagation of feature annotation.</text>
</comment>
<evidence type="ECO:0000256" key="2">
    <source>
        <dbReference type="ARBA" id="ARBA00007294"/>
    </source>
</evidence>
<keyword evidence="6 12" id="KW-0809">Transit peptide</keyword>
<dbReference type="GO" id="GO:0020037">
    <property type="term" value="F:heme binding"/>
    <property type="evidence" value="ECO:0007669"/>
    <property type="project" value="TreeGrafter"/>
</dbReference>
<dbReference type="GO" id="GO:0046872">
    <property type="term" value="F:metal ion binding"/>
    <property type="evidence" value="ECO:0007669"/>
    <property type="project" value="UniProtKB-KW"/>
</dbReference>
<comment type="subcellular location">
    <subcellularLocation>
        <location evidence="1 12">Mitochondrion inner membrane</location>
        <topology evidence="1 12">Multi-pass membrane protein</topology>
    </subcellularLocation>
</comment>
<dbReference type="InParanoid" id="G8YKK3"/>
<dbReference type="PANTHER" id="PTHR13337:SF2">
    <property type="entry name" value="SUCCINATE DEHYDROGENASE [UBIQUINONE] CYTOCHROME B SMALL SUBUNIT, MITOCHONDRIAL"/>
    <property type="match status" value="1"/>
</dbReference>
<feature type="binding site" evidence="10">
    <location>
        <position position="107"/>
    </location>
    <ligand>
        <name>a ubiquinone</name>
        <dbReference type="ChEBI" id="CHEBI:16389"/>
        <note>ligand shared with IP/SDHB</note>
    </ligand>
</feature>
<evidence type="ECO:0000256" key="11">
    <source>
        <dbReference type="PIRSR" id="PIRSR607992-2"/>
    </source>
</evidence>
<evidence type="ECO:0000256" key="6">
    <source>
        <dbReference type="ARBA" id="ARBA00022946"/>
    </source>
</evidence>
<dbReference type="PANTHER" id="PTHR13337">
    <property type="entry name" value="SUCCINATE DEHYDROGENASE"/>
    <property type="match status" value="1"/>
</dbReference>
<dbReference type="InterPro" id="IPR034804">
    <property type="entry name" value="SQR/QFR_C/D"/>
</dbReference>
<proteinExistence type="inferred from homology"/>
<evidence type="ECO:0000256" key="5">
    <source>
        <dbReference type="ARBA" id="ARBA00022792"/>
    </source>
</evidence>
<sequence length="155" mass="16892">MLSLYGTRGLMNARSSILKPGLLRGIKTIPQPPGNIIGTVNDAYVPPPPKKFDGSLHWTSERIVAIGLVPLVVTPFLTGASTAVDSTLSGLLLYHCYVGFQSCIIDYIPERVYGKYFNYAMYLLLFGSGVSAYGLYVIENKEGGLTKVISKVWKA</sequence>
<feature type="binding site" description="axial binding residue" evidence="11">
    <location>
        <position position="95"/>
    </location>
    <ligand>
        <name>heme b</name>
        <dbReference type="ChEBI" id="CHEBI:60344"/>
        <note>ligand shared with SDHC</note>
    </ligand>
    <ligandPart>
        <name>Fe</name>
        <dbReference type="ChEBI" id="CHEBI:18248"/>
    </ligandPart>
</feature>
<evidence type="ECO:0000256" key="10">
    <source>
        <dbReference type="PIRSR" id="PIRSR607992-1"/>
    </source>
</evidence>
<evidence type="ECO:0000313" key="15">
    <source>
        <dbReference type="Proteomes" id="UP000005222"/>
    </source>
</evidence>
<reference evidence="13" key="1">
    <citation type="submission" date="2011-10" db="EMBL/GenBank/DDBJ databases">
        <authorList>
            <person name="Genoscope - CEA"/>
        </authorList>
    </citation>
    <scope>NUCLEOTIDE SEQUENCE</scope>
</reference>
<dbReference type="InterPro" id="IPR007992">
    <property type="entry name" value="CybS"/>
</dbReference>
<reference evidence="15" key="2">
    <citation type="journal article" date="2012" name="G3 (Bethesda)">
        <title>Pichia sorbitophila, an interspecies yeast hybrid reveals early steps of genome resolution following polyploidization.</title>
        <authorList>
            <person name="Leh Louis V."/>
            <person name="Despons L."/>
            <person name="Friedrich A."/>
            <person name="Martin T."/>
            <person name="Durrens P."/>
            <person name="Casaregola S."/>
            <person name="Neuveglise C."/>
            <person name="Fairhead C."/>
            <person name="Marck C."/>
            <person name="Cruz J.A."/>
            <person name="Straub M.L."/>
            <person name="Kugler V."/>
            <person name="Sacerdot C."/>
            <person name="Uzunov Z."/>
            <person name="Thierry A."/>
            <person name="Weiss S."/>
            <person name="Bleykasten C."/>
            <person name="De Montigny J."/>
            <person name="Jacques N."/>
            <person name="Jung P."/>
            <person name="Lemaire M."/>
            <person name="Mallet S."/>
            <person name="Morel G."/>
            <person name="Richard G.F."/>
            <person name="Sarkar A."/>
            <person name="Savel G."/>
            <person name="Schacherer J."/>
            <person name="Seret M.L."/>
            <person name="Talla E."/>
            <person name="Samson G."/>
            <person name="Jubin C."/>
            <person name="Poulain J."/>
            <person name="Vacherie B."/>
            <person name="Barbe V."/>
            <person name="Pelletier E."/>
            <person name="Sherman D.J."/>
            <person name="Westhof E."/>
            <person name="Weissenbach J."/>
            <person name="Baret P.V."/>
            <person name="Wincker P."/>
            <person name="Gaillardin C."/>
            <person name="Dujon B."/>
            <person name="Souciet J.L."/>
        </authorList>
    </citation>
    <scope>NUCLEOTIDE SEQUENCE [LARGE SCALE GENOMIC DNA]</scope>
    <source>
        <strain evidence="15">ATCC MYA-4447 / BCRC 22081 / CBS 7064 / NBRC 10061 / NRRL Y-12695</strain>
    </source>
</reference>
<dbReference type="FunCoup" id="G8YKK3">
    <property type="interactions" value="412"/>
</dbReference>
<protein>
    <recommendedName>
        <fullName evidence="12">Succinate dehydrogenase [ubiquinone] cytochrome b small subunit</fullName>
    </recommendedName>
</protein>
<keyword evidence="5 12" id="KW-0999">Mitochondrion inner membrane</keyword>
<keyword evidence="11" id="KW-0479">Metal-binding</keyword>
<keyword evidence="7 12" id="KW-1133">Transmembrane helix</keyword>
<evidence type="ECO:0000256" key="4">
    <source>
        <dbReference type="ARBA" id="ARBA00022692"/>
    </source>
</evidence>
<keyword evidence="3" id="KW-0813">Transport</keyword>
<dbReference type="Gene3D" id="1.20.1300.10">
    <property type="entry name" value="Fumarate reductase/succinate dehydrogenase, transmembrane subunit"/>
    <property type="match status" value="1"/>
</dbReference>
<name>G8YKK3_PICSO</name>
<dbReference type="EMBL" id="FO082053">
    <property type="protein sequence ID" value="CCE80083.1"/>
    <property type="molecule type" value="Genomic_DNA"/>
</dbReference>
<evidence type="ECO:0000256" key="3">
    <source>
        <dbReference type="ARBA" id="ARBA00022448"/>
    </source>
</evidence>
<evidence type="ECO:0000313" key="13">
    <source>
        <dbReference type="EMBL" id="CCE80083.1"/>
    </source>
</evidence>
<organism evidence="13 15">
    <name type="scientific">Pichia sorbitophila (strain ATCC MYA-4447 / BCRC 22081 / CBS 7064 / NBRC 10061 / NRRL Y-12695)</name>
    <name type="common">Hybrid yeast</name>
    <dbReference type="NCBI Taxonomy" id="559304"/>
    <lineage>
        <taxon>Eukaryota</taxon>
        <taxon>Fungi</taxon>
        <taxon>Dikarya</taxon>
        <taxon>Ascomycota</taxon>
        <taxon>Saccharomycotina</taxon>
        <taxon>Pichiomycetes</taxon>
        <taxon>Debaryomycetaceae</taxon>
        <taxon>Millerozyma</taxon>
    </lineage>
</organism>
<keyword evidence="4 12" id="KW-0812">Transmembrane</keyword>
<feature type="transmembrane region" description="Helical" evidence="12">
    <location>
        <begin position="119"/>
        <end position="138"/>
    </location>
</feature>
<keyword evidence="9 12" id="KW-0472">Membrane</keyword>
<dbReference type="GO" id="GO:0048039">
    <property type="term" value="F:ubiquinone binding"/>
    <property type="evidence" value="ECO:0007669"/>
    <property type="project" value="TreeGrafter"/>
</dbReference>
<comment type="similarity">
    <text evidence="2 12">Belongs to the CybS family.</text>
</comment>
<dbReference type="GO" id="GO:0005743">
    <property type="term" value="C:mitochondrial inner membrane"/>
    <property type="evidence" value="ECO:0007669"/>
    <property type="project" value="UniProtKB-SubCell"/>
</dbReference>
<dbReference type="Proteomes" id="UP000005222">
    <property type="component" value="Chromosome H"/>
</dbReference>
<dbReference type="Pfam" id="PF05328">
    <property type="entry name" value="CybS"/>
    <property type="match status" value="1"/>
</dbReference>
<gene>
    <name evidence="13" type="primary">Piso0_003181</name>
    <name evidence="13" type="ORF">GNLVRS01_PISO0G06672g</name>
    <name evidence="14" type="ORF">GNLVRS01_PISO0H06673g</name>
</gene>
<dbReference type="eggNOG" id="KOG4097">
    <property type="taxonomic scope" value="Eukaryota"/>
</dbReference>
<dbReference type="AlphaFoldDB" id="G8YKK3"/>
<dbReference type="GO" id="GO:0006099">
    <property type="term" value="P:tricarboxylic acid cycle"/>
    <property type="evidence" value="ECO:0007669"/>
    <property type="project" value="TreeGrafter"/>
</dbReference>
<evidence type="ECO:0000256" key="12">
    <source>
        <dbReference type="RuleBase" id="RU364031"/>
    </source>
</evidence>
<evidence type="ECO:0000313" key="14">
    <source>
        <dbReference type="EMBL" id="CCE80848.1"/>
    </source>
</evidence>
<dbReference type="CDD" id="cd03496">
    <property type="entry name" value="SQR_TypeC_CybS"/>
    <property type="match status" value="1"/>
</dbReference>
<dbReference type="GO" id="GO:0006121">
    <property type="term" value="P:mitochondrial electron transport, succinate to ubiquinone"/>
    <property type="evidence" value="ECO:0007669"/>
    <property type="project" value="TreeGrafter"/>
</dbReference>
<evidence type="ECO:0000256" key="9">
    <source>
        <dbReference type="ARBA" id="ARBA00023136"/>
    </source>
</evidence>
<feature type="transmembrane region" description="Helical" evidence="12">
    <location>
        <begin position="63"/>
        <end position="84"/>
    </location>
</feature>
<dbReference type="STRING" id="559304.G8YKK3"/>
<dbReference type="Proteomes" id="UP000005222">
    <property type="component" value="Chromosome G"/>
</dbReference>
<evidence type="ECO:0000256" key="8">
    <source>
        <dbReference type="ARBA" id="ARBA00023128"/>
    </source>
</evidence>
<dbReference type="EMBL" id="FO082052">
    <property type="protein sequence ID" value="CCE80848.1"/>
    <property type="molecule type" value="Genomic_DNA"/>
</dbReference>